<sequence length="135" mass="14573">MVASATLLLAAPAMADTPLPPAAMADTQLPDPHQEAQARALMETLRCVVCQGQSIAQSDADMAGEMRAMVRQRIAAGESPSSIRHWMIERYGDYVSYDPPLSGLTAPLWLTPIALLLVGGWIARASFRRRGKARA</sequence>
<reference evidence="9" key="2">
    <citation type="journal article" date="2013" name="Biotechnol. Biofuels">
        <title>Mining for hemicellulases in the fungus-growing termite Pseudacanthotermes militaris using functional metagenomics.</title>
        <authorList>
            <person name="Bastien G."/>
            <person name="Arnal G."/>
            <person name="Bozonnet S."/>
            <person name="Laguerre S."/>
            <person name="Ferreira F."/>
            <person name="Faure R."/>
            <person name="Henrissat B."/>
            <person name="Lefevre F."/>
            <person name="Robe P."/>
            <person name="Bouchez O."/>
            <person name="Noirot C."/>
            <person name="Dumon C."/>
            <person name="O'Donohue M."/>
        </authorList>
    </citation>
    <scope>NUCLEOTIDE SEQUENCE</scope>
</reference>
<dbReference type="GO" id="GO:0005886">
    <property type="term" value="C:plasma membrane"/>
    <property type="evidence" value="ECO:0007669"/>
    <property type="project" value="TreeGrafter"/>
</dbReference>
<dbReference type="GO" id="GO:0017004">
    <property type="term" value="P:cytochrome complex assembly"/>
    <property type="evidence" value="ECO:0007669"/>
    <property type="project" value="UniProtKB-KW"/>
</dbReference>
<evidence type="ECO:0000256" key="7">
    <source>
        <dbReference type="SAM" id="Phobius"/>
    </source>
</evidence>
<feature type="domain" description="CcmH/CycL/Ccl2/NrfF N-terminal" evidence="8">
    <location>
        <begin position="21"/>
        <end position="133"/>
    </location>
</feature>
<evidence type="ECO:0000259" key="8">
    <source>
        <dbReference type="Pfam" id="PF03918"/>
    </source>
</evidence>
<feature type="transmembrane region" description="Helical" evidence="7">
    <location>
        <begin position="106"/>
        <end position="127"/>
    </location>
</feature>
<comment type="similarity">
    <text evidence="1">Belongs to the CcmH/CycL/Ccl2/NrfF family.</text>
</comment>
<dbReference type="PANTHER" id="PTHR47870">
    <property type="entry name" value="CYTOCHROME C-TYPE BIOGENESIS PROTEIN CCMH"/>
    <property type="match status" value="1"/>
</dbReference>
<name>S0DG51_9ZZZZ</name>
<dbReference type="Gene3D" id="1.10.8.640">
    <property type="entry name" value="Cytochrome C biogenesis protein"/>
    <property type="match status" value="1"/>
</dbReference>
<evidence type="ECO:0000256" key="3">
    <source>
        <dbReference type="ARBA" id="ARBA00022723"/>
    </source>
</evidence>
<keyword evidence="7" id="KW-1133">Transmembrane helix</keyword>
<accession>S0DG51</accession>
<dbReference type="GO" id="GO:0046872">
    <property type="term" value="F:metal ion binding"/>
    <property type="evidence" value="ECO:0007669"/>
    <property type="project" value="UniProtKB-KW"/>
</dbReference>
<evidence type="ECO:0000256" key="4">
    <source>
        <dbReference type="ARBA" id="ARBA00022729"/>
    </source>
</evidence>
<evidence type="ECO:0000256" key="2">
    <source>
        <dbReference type="ARBA" id="ARBA00022617"/>
    </source>
</evidence>
<evidence type="ECO:0000313" key="9">
    <source>
        <dbReference type="EMBL" id="CCO21915.1"/>
    </source>
</evidence>
<gene>
    <name evidence="9" type="ORF">BN138_1103</name>
</gene>
<keyword evidence="5" id="KW-0201">Cytochrome c-type biogenesis</keyword>
<protein>
    <submittedName>
        <fullName evidence="9">Putative cytochrome c-type biogenesis protein</fullName>
    </submittedName>
</protein>
<keyword evidence="3" id="KW-0479">Metal-binding</keyword>
<dbReference type="AlphaFoldDB" id="S0DG51"/>
<keyword evidence="7" id="KW-0472">Membrane</keyword>
<organism evidence="9">
    <name type="scientific">termite gut metagenome</name>
    <dbReference type="NCBI Taxonomy" id="433724"/>
    <lineage>
        <taxon>unclassified sequences</taxon>
        <taxon>metagenomes</taxon>
        <taxon>organismal metagenomes</taxon>
    </lineage>
</organism>
<keyword evidence="2" id="KW-0349">Heme</keyword>
<dbReference type="InterPro" id="IPR005616">
    <property type="entry name" value="CcmH/CycL/Ccl2/NrfF_N"/>
</dbReference>
<dbReference type="EMBL" id="HF548334">
    <property type="protein sequence ID" value="CCO21915.1"/>
    <property type="molecule type" value="Genomic_DNA"/>
</dbReference>
<keyword evidence="7" id="KW-0812">Transmembrane</keyword>
<dbReference type="CDD" id="cd16378">
    <property type="entry name" value="CcmH_N"/>
    <property type="match status" value="1"/>
</dbReference>
<reference evidence="9" key="1">
    <citation type="submission" date="2012-10" db="EMBL/GenBank/DDBJ databases">
        <authorList>
            <person name="Sandrine L."/>
        </authorList>
    </citation>
    <scope>NUCLEOTIDE SEQUENCE</scope>
</reference>
<evidence type="ECO:0000256" key="6">
    <source>
        <dbReference type="ARBA" id="ARBA00023004"/>
    </source>
</evidence>
<dbReference type="InterPro" id="IPR038297">
    <property type="entry name" value="CcmH/CycL/NrfF/Ccl2_sf"/>
</dbReference>
<keyword evidence="6" id="KW-0408">Iron</keyword>
<evidence type="ECO:0000256" key="1">
    <source>
        <dbReference type="ARBA" id="ARBA00010342"/>
    </source>
</evidence>
<keyword evidence="4" id="KW-0732">Signal</keyword>
<dbReference type="InterPro" id="IPR051263">
    <property type="entry name" value="C-type_cytochrome_biogenesis"/>
</dbReference>
<dbReference type="PANTHER" id="PTHR47870:SF1">
    <property type="entry name" value="CYTOCHROME C-TYPE BIOGENESIS PROTEIN CCMH"/>
    <property type="match status" value="1"/>
</dbReference>
<evidence type="ECO:0000256" key="5">
    <source>
        <dbReference type="ARBA" id="ARBA00022748"/>
    </source>
</evidence>
<proteinExistence type="inferred from homology"/>
<dbReference type="Pfam" id="PF03918">
    <property type="entry name" value="CcmH"/>
    <property type="match status" value="1"/>
</dbReference>